<dbReference type="AlphaFoldDB" id="L0GWI4"/>
<evidence type="ECO:0000313" key="1">
    <source>
        <dbReference type="EMBL" id="AGA89730.1"/>
    </source>
</evidence>
<organism evidence="1 2">
    <name type="scientific">Thioflavicoccus mobilis 8321</name>
    <dbReference type="NCBI Taxonomy" id="765912"/>
    <lineage>
        <taxon>Bacteria</taxon>
        <taxon>Pseudomonadati</taxon>
        <taxon>Pseudomonadota</taxon>
        <taxon>Gammaproteobacteria</taxon>
        <taxon>Chromatiales</taxon>
        <taxon>Chromatiaceae</taxon>
        <taxon>Thioflavicoccus</taxon>
    </lineage>
</organism>
<dbReference type="EMBL" id="CP003051">
    <property type="protein sequence ID" value="AGA89730.1"/>
    <property type="molecule type" value="Genomic_DNA"/>
</dbReference>
<dbReference type="KEGG" id="tmb:Thimo_0899"/>
<name>L0GWI4_9GAMM</name>
<protein>
    <submittedName>
        <fullName evidence="1">Uncharacterized protein</fullName>
    </submittedName>
</protein>
<evidence type="ECO:0000313" key="2">
    <source>
        <dbReference type="Proteomes" id="UP000010816"/>
    </source>
</evidence>
<sequence length="79" mass="8861">MRRELGGLTGVEDFAHKQMHIWAPAAEGAHDFSSALRLLASRPCNDRFWLNPAADFISIRTQQPDGPELPQKKTFVASR</sequence>
<keyword evidence="2" id="KW-1185">Reference proteome</keyword>
<dbReference type="Proteomes" id="UP000010816">
    <property type="component" value="Chromosome"/>
</dbReference>
<accession>L0GWI4</accession>
<dbReference type="HOGENOM" id="CLU_2604956_0_0_6"/>
<proteinExistence type="predicted"/>
<reference evidence="1 2" key="1">
    <citation type="submission" date="2011-09" db="EMBL/GenBank/DDBJ databases">
        <title>Complete sequence of chromosome of Thioflavicoccus mobilis 8321.</title>
        <authorList>
            <consortium name="US DOE Joint Genome Institute"/>
            <person name="Lucas S."/>
            <person name="Han J."/>
            <person name="Lapidus A."/>
            <person name="Cheng J.-F."/>
            <person name="Goodwin L."/>
            <person name="Pitluck S."/>
            <person name="Peters L."/>
            <person name="Ovchinnikova G."/>
            <person name="Lu M."/>
            <person name="Detter J.C."/>
            <person name="Han C."/>
            <person name="Tapia R."/>
            <person name="Land M."/>
            <person name="Hauser L."/>
            <person name="Kyrpides N."/>
            <person name="Ivanova N."/>
            <person name="Pagani I."/>
            <person name="Vogl K."/>
            <person name="Liu Z."/>
            <person name="Imhoff J."/>
            <person name="Thiel V."/>
            <person name="Frigaard N.-U."/>
            <person name="Bryant D."/>
            <person name="Woyke T."/>
        </authorList>
    </citation>
    <scope>NUCLEOTIDE SEQUENCE [LARGE SCALE GENOMIC DNA]</scope>
    <source>
        <strain evidence="1 2">8321</strain>
    </source>
</reference>
<gene>
    <name evidence="1" type="ORF">Thimo_0899</name>
</gene>